<organism evidence="3">
    <name type="scientific">Phaeomonas parva</name>
    <dbReference type="NCBI Taxonomy" id="124430"/>
    <lineage>
        <taxon>Eukaryota</taxon>
        <taxon>Sar</taxon>
        <taxon>Stramenopiles</taxon>
        <taxon>Ochrophyta</taxon>
        <taxon>Pinguiophyceae</taxon>
        <taxon>Pinguiochrysidales</taxon>
        <taxon>Pinguiochrysidaceae</taxon>
        <taxon>Phaeomonas</taxon>
    </lineage>
</organism>
<gene>
    <name evidence="2" type="ORF">PPAR1163_LOCUS29005</name>
    <name evidence="3" type="ORF">PPAR1163_LOCUS29006</name>
</gene>
<feature type="transmembrane region" description="Helical" evidence="1">
    <location>
        <begin position="269"/>
        <end position="291"/>
    </location>
</feature>
<dbReference type="EMBL" id="HBGJ01046117">
    <property type="protein sequence ID" value="CAD9270567.1"/>
    <property type="molecule type" value="Transcribed_RNA"/>
</dbReference>
<feature type="transmembrane region" description="Helical" evidence="1">
    <location>
        <begin position="240"/>
        <end position="257"/>
    </location>
</feature>
<dbReference type="EMBL" id="HBGJ01046116">
    <property type="protein sequence ID" value="CAD9270566.1"/>
    <property type="molecule type" value="Transcribed_RNA"/>
</dbReference>
<feature type="transmembrane region" description="Helical" evidence="1">
    <location>
        <begin position="336"/>
        <end position="357"/>
    </location>
</feature>
<feature type="transmembrane region" description="Helical" evidence="1">
    <location>
        <begin position="298"/>
        <end position="316"/>
    </location>
</feature>
<feature type="transmembrane region" description="Helical" evidence="1">
    <location>
        <begin position="419"/>
        <end position="440"/>
    </location>
</feature>
<keyword evidence="1" id="KW-0812">Transmembrane</keyword>
<evidence type="ECO:0000313" key="3">
    <source>
        <dbReference type="EMBL" id="CAD9270567.1"/>
    </source>
</evidence>
<evidence type="ECO:0000313" key="2">
    <source>
        <dbReference type="EMBL" id="CAD9270566.1"/>
    </source>
</evidence>
<dbReference type="AlphaFoldDB" id="A0A6U4L8E9"/>
<keyword evidence="1" id="KW-0472">Membrane</keyword>
<name>A0A6U4L8E9_9STRA</name>
<feature type="transmembrane region" description="Helical" evidence="1">
    <location>
        <begin position="378"/>
        <end position="399"/>
    </location>
</feature>
<accession>A0A6U4L8E9</accession>
<reference evidence="3" key="1">
    <citation type="submission" date="2021-01" db="EMBL/GenBank/DDBJ databases">
        <authorList>
            <person name="Corre E."/>
            <person name="Pelletier E."/>
            <person name="Niang G."/>
            <person name="Scheremetjew M."/>
            <person name="Finn R."/>
            <person name="Kale V."/>
            <person name="Holt S."/>
            <person name="Cochrane G."/>
            <person name="Meng A."/>
            <person name="Brown T."/>
            <person name="Cohen L."/>
        </authorList>
    </citation>
    <scope>NUCLEOTIDE SEQUENCE</scope>
    <source>
        <strain evidence="3">CCMP2877</strain>
    </source>
</reference>
<protein>
    <submittedName>
        <fullName evidence="3">Uncharacterized protein</fullName>
    </submittedName>
</protein>
<proteinExistence type="predicted"/>
<evidence type="ECO:0000256" key="1">
    <source>
        <dbReference type="SAM" id="Phobius"/>
    </source>
</evidence>
<sequence length="494" mass="53070">MFVLDDGGLGKRPIRERYFTGLALAAAFVVLATLSVSLPSSGFATPAAEQLAVDDVDLRANASICAVDEVNRLLPAPRAACWSHHVAVDDVLTQFVGLQMRPQLRDADGDADLDLELYVRWAGQTRDSGKWETVAKGNVARSTRCSAGGACEEFWVGALLTADYDEHFIMVQLLDGSADIATADVSIRFTRRDFEGMVLTLKTLLLLAATAVLACHLHVTVGQREEELPGGAGPFADRTMWLLVIVLVAAANPLYGLRYVDVEWLVPDFLGQAAALGAFAYVWAAFAARLAPGMPQSLNVAIGAAAAVAVISYIAAELDWLVVLTTDPLFDWGEGAVRFRAVSGLLVAALMLYLILLTIQAARAWGESVRGSDWRIRFVSALHLGAALGLGLVALAAAFRRINPMGETVRIAMPMLQGSGAITALWLAGSTAYVALLSFLQHGERRSHIAGFVDLDEEGDFDEPDTPIEFEVVNGELELVDVDVQPKPNPEAWA</sequence>
<keyword evidence="1" id="KW-1133">Transmembrane helix</keyword>
<feature type="transmembrane region" description="Helical" evidence="1">
    <location>
        <begin position="18"/>
        <end position="38"/>
    </location>
</feature>
<feature type="transmembrane region" description="Helical" evidence="1">
    <location>
        <begin position="199"/>
        <end position="219"/>
    </location>
</feature>